<dbReference type="EMBL" id="LRBG01000039">
    <property type="protein sequence ID" value="KXU82214.1"/>
    <property type="molecule type" value="Genomic_DNA"/>
</dbReference>
<dbReference type="AlphaFoldDB" id="A0A149PB13"/>
<dbReference type="InterPro" id="IPR000873">
    <property type="entry name" value="AMP-dep_synth/lig_dom"/>
</dbReference>
<keyword evidence="3" id="KW-1185">Reference proteome</keyword>
<dbReference type="STRING" id="1399968.CI15_32135"/>
<dbReference type="Gene3D" id="3.40.50.12780">
    <property type="entry name" value="N-terminal domain of ligase-like"/>
    <property type="match status" value="1"/>
</dbReference>
<dbReference type="SUPFAM" id="SSF56801">
    <property type="entry name" value="Acetyl-CoA synthetase-like"/>
    <property type="match status" value="1"/>
</dbReference>
<evidence type="ECO:0000313" key="2">
    <source>
        <dbReference type="EMBL" id="KXU82214.1"/>
    </source>
</evidence>
<dbReference type="InterPro" id="IPR042099">
    <property type="entry name" value="ANL_N_sf"/>
</dbReference>
<evidence type="ECO:0000313" key="3">
    <source>
        <dbReference type="Proteomes" id="UP000075613"/>
    </source>
</evidence>
<dbReference type="PROSITE" id="PS00455">
    <property type="entry name" value="AMP_BINDING"/>
    <property type="match status" value="1"/>
</dbReference>
<proteinExistence type="predicted"/>
<dbReference type="PANTHER" id="PTHR24096:SF420">
    <property type="entry name" value="LONG-CHAIN-FATTY-ACID--COA LIGASE-RELATED"/>
    <property type="match status" value="1"/>
</dbReference>
<dbReference type="InterPro" id="IPR020845">
    <property type="entry name" value="AMP-binding_CS"/>
</dbReference>
<organism evidence="2 3">
    <name type="scientific">Paraburkholderia monticola</name>
    <dbReference type="NCBI Taxonomy" id="1399968"/>
    <lineage>
        <taxon>Bacteria</taxon>
        <taxon>Pseudomonadati</taxon>
        <taxon>Pseudomonadota</taxon>
        <taxon>Betaproteobacteria</taxon>
        <taxon>Burkholderiales</taxon>
        <taxon>Burkholderiaceae</taxon>
        <taxon>Paraburkholderia</taxon>
    </lineage>
</organism>
<comment type="caution">
    <text evidence="2">The sequence shown here is derived from an EMBL/GenBank/DDBJ whole genome shotgun (WGS) entry which is preliminary data.</text>
</comment>
<evidence type="ECO:0000259" key="1">
    <source>
        <dbReference type="Pfam" id="PF00501"/>
    </source>
</evidence>
<dbReference type="PANTHER" id="PTHR24096">
    <property type="entry name" value="LONG-CHAIN-FATTY-ACID--COA LIGASE"/>
    <property type="match status" value="1"/>
</dbReference>
<sequence length="626" mass="67575">MTTLMASESTVAPYRPVRFPERRPIVERRADGTLTLSSSSPPPDIAQNSFADFIPEWAERQGDSPAFRERDQNGAWRSISWRELWQQVQTVAAHLLEMGLGQQRPLVLLSGNSIEQAVVLLAAEYVGIPAAPVSPAYSTLSKSFARLKGVLELVPPAAVFVQDATQLERALTIAELATAPVIAVRNVQPAQHAWADLIAADLTPARVATVAAAHATIRKDHTARILFTSGSTGTPKGVPLSYGNFKAVAAYYADNLGWMRETQPVFLDWLPWHHGLGGVLNIGRSIQFGATHHIDDGRPLPGMIERTVRNLREVSPTVFTSVPSAWAVLAQELERDPVLARSLFADVQYFGYGGASLPTDVWHRIQRVAVDTIGQRIVFSTGLACTETSGMGTYCGWPSNDLGNIGGPVPGSEVKLVPLEGGDGRYEIRMRGANVFGGYIGNSTLTAAAFDDEGYFRLGDAVRLANPDDPAQGLLFAGRVVEDFKLMNGTWVRTGAVRLGLLDQCAPLISDAVICGHDHDYLAALAWPNVAACRRLAPELAELDAAALAGHPIVVAALCERLAAHLGGGASRTIERLMLMAEPPSIDANEIAEKGYVNQAVTRARRAHLIEQLYHSEPAAHIARAR</sequence>
<dbReference type="Pfam" id="PF00501">
    <property type="entry name" value="AMP-binding"/>
    <property type="match status" value="1"/>
</dbReference>
<dbReference type="RefSeq" id="WP_062136853.1">
    <property type="nucleotide sequence ID" value="NZ_LRBG01000039.1"/>
</dbReference>
<dbReference type="OrthoDB" id="9766486at2"/>
<reference evidence="2 3" key="1">
    <citation type="journal article" date="2015" name="Int. J. Syst. Evol. Microbiol.">
        <title>Burkholderia monticola sp. nov., isolated from mountain soil.</title>
        <authorList>
            <person name="Baek I."/>
            <person name="Seo B."/>
            <person name="Lee I."/>
            <person name="Yi H."/>
            <person name="Chun J."/>
        </authorList>
    </citation>
    <scope>NUCLEOTIDE SEQUENCE [LARGE SCALE GENOMIC DNA]</scope>
    <source>
        <strain evidence="2 3">JC2948</strain>
    </source>
</reference>
<dbReference type="GO" id="GO:0016405">
    <property type="term" value="F:CoA-ligase activity"/>
    <property type="evidence" value="ECO:0007669"/>
    <property type="project" value="TreeGrafter"/>
</dbReference>
<name>A0A149PB13_9BURK</name>
<gene>
    <name evidence="2" type="ORF">CI15_32135</name>
</gene>
<feature type="domain" description="AMP-dependent synthetase/ligase" evidence="1">
    <location>
        <begin position="56"/>
        <end position="439"/>
    </location>
</feature>
<protein>
    <submittedName>
        <fullName evidence="2">Feruloyl-CoA synthase</fullName>
    </submittedName>
</protein>
<dbReference type="Proteomes" id="UP000075613">
    <property type="component" value="Unassembled WGS sequence"/>
</dbReference>
<accession>A0A149PB13</accession>